<dbReference type="InterPro" id="IPR003661">
    <property type="entry name" value="HisK_dim/P_dom"/>
</dbReference>
<evidence type="ECO:0000256" key="3">
    <source>
        <dbReference type="ARBA" id="ARBA00012438"/>
    </source>
</evidence>
<dbReference type="EC" id="2.7.13.3" evidence="3"/>
<dbReference type="AlphaFoldDB" id="A0AAD8MEN2"/>
<keyword evidence="6" id="KW-0808">Transferase</keyword>
<dbReference type="FunFam" id="3.30.450.20:FF:000061">
    <property type="entry name" value="Histidine kinase 5"/>
    <property type="match status" value="1"/>
</dbReference>
<name>A0AAD8MEN2_9APIA</name>
<dbReference type="SUPFAM" id="SSF55785">
    <property type="entry name" value="PYP-like sensor domain (PAS domain)"/>
    <property type="match status" value="1"/>
</dbReference>
<feature type="compositionally biased region" description="Basic and acidic residues" evidence="8">
    <location>
        <begin position="17"/>
        <end position="29"/>
    </location>
</feature>
<dbReference type="FunFam" id="1.10.287.130:FF:000030">
    <property type="entry name" value="Putative histidine kinase 5"/>
    <property type="match status" value="1"/>
</dbReference>
<proteinExistence type="predicted"/>
<dbReference type="CDD" id="cd00082">
    <property type="entry name" value="HisKA"/>
    <property type="match status" value="1"/>
</dbReference>
<feature type="region of interest" description="Disordered" evidence="8">
    <location>
        <begin position="1"/>
        <end position="29"/>
    </location>
</feature>
<evidence type="ECO:0000256" key="5">
    <source>
        <dbReference type="ARBA" id="ARBA00022553"/>
    </source>
</evidence>
<evidence type="ECO:0000256" key="4">
    <source>
        <dbReference type="ARBA" id="ARBA00022490"/>
    </source>
</evidence>
<comment type="caution">
    <text evidence="10">The sequence shown here is derived from an EMBL/GenBank/DDBJ whole genome shotgun (WGS) entry which is preliminary data.</text>
</comment>
<dbReference type="Gene3D" id="1.10.287.130">
    <property type="match status" value="1"/>
</dbReference>
<dbReference type="InterPro" id="IPR013656">
    <property type="entry name" value="PAS_4"/>
</dbReference>
<dbReference type="PANTHER" id="PTHR43047:SF68">
    <property type="entry name" value="HISTIDINE KINASE 5"/>
    <property type="match status" value="1"/>
</dbReference>
<feature type="region of interest" description="Disordered" evidence="8">
    <location>
        <begin position="485"/>
        <end position="508"/>
    </location>
</feature>
<dbReference type="GO" id="GO:0005737">
    <property type="term" value="C:cytoplasm"/>
    <property type="evidence" value="ECO:0007669"/>
    <property type="project" value="UniProtKB-SubCell"/>
</dbReference>
<reference evidence="10" key="1">
    <citation type="submission" date="2023-02" db="EMBL/GenBank/DDBJ databases">
        <title>Genome of toxic invasive species Heracleum sosnowskyi carries increased number of genes despite the absence of recent whole-genome duplications.</title>
        <authorList>
            <person name="Schelkunov M."/>
            <person name="Shtratnikova V."/>
            <person name="Makarenko M."/>
            <person name="Klepikova A."/>
            <person name="Omelchenko D."/>
            <person name="Novikova G."/>
            <person name="Obukhova E."/>
            <person name="Bogdanov V."/>
            <person name="Penin A."/>
            <person name="Logacheva M."/>
        </authorList>
    </citation>
    <scope>NUCLEOTIDE SEQUENCE</scope>
    <source>
        <strain evidence="10">Hsosn_3</strain>
        <tissue evidence="10">Leaf</tissue>
    </source>
</reference>
<dbReference type="SUPFAM" id="SSF47384">
    <property type="entry name" value="Homodimeric domain of signal transducing histidine kinase"/>
    <property type="match status" value="1"/>
</dbReference>
<comment type="subcellular location">
    <subcellularLocation>
        <location evidence="2">Cytoplasm</location>
    </subcellularLocation>
</comment>
<dbReference type="InterPro" id="IPR036097">
    <property type="entry name" value="HisK_dim/P_sf"/>
</dbReference>
<keyword evidence="7" id="KW-0418">Kinase</keyword>
<comment type="catalytic activity">
    <reaction evidence="1">
        <text>ATP + protein L-histidine = ADP + protein N-phospho-L-histidine.</text>
        <dbReference type="EC" id="2.7.13.3"/>
    </reaction>
</comment>
<dbReference type="GO" id="GO:0000155">
    <property type="term" value="F:phosphorelay sensor kinase activity"/>
    <property type="evidence" value="ECO:0007669"/>
    <property type="project" value="InterPro"/>
</dbReference>
<accession>A0AAD8MEN2</accession>
<reference evidence="10" key="2">
    <citation type="submission" date="2023-05" db="EMBL/GenBank/DDBJ databases">
        <authorList>
            <person name="Schelkunov M.I."/>
        </authorList>
    </citation>
    <scope>NUCLEOTIDE SEQUENCE</scope>
    <source>
        <strain evidence="10">Hsosn_3</strain>
        <tissue evidence="10">Leaf</tissue>
    </source>
</reference>
<evidence type="ECO:0000256" key="1">
    <source>
        <dbReference type="ARBA" id="ARBA00000085"/>
    </source>
</evidence>
<dbReference type="EMBL" id="JAUIZM010000008">
    <property type="protein sequence ID" value="KAK1370009.1"/>
    <property type="molecule type" value="Genomic_DNA"/>
</dbReference>
<feature type="domain" description="Signal transduction histidine kinase dimerisation/phosphoacceptor" evidence="9">
    <location>
        <begin position="356"/>
        <end position="421"/>
    </location>
</feature>
<evidence type="ECO:0000256" key="8">
    <source>
        <dbReference type="SAM" id="MobiDB-lite"/>
    </source>
</evidence>
<evidence type="ECO:0000313" key="10">
    <source>
        <dbReference type="EMBL" id="KAK1370009.1"/>
    </source>
</evidence>
<dbReference type="SMART" id="SM00388">
    <property type="entry name" value="HisKA"/>
    <property type="match status" value="1"/>
</dbReference>
<dbReference type="Proteomes" id="UP001237642">
    <property type="component" value="Unassembled WGS sequence"/>
</dbReference>
<dbReference type="Pfam" id="PF00512">
    <property type="entry name" value="HisKA"/>
    <property type="match status" value="1"/>
</dbReference>
<evidence type="ECO:0000259" key="9">
    <source>
        <dbReference type="SMART" id="SM00388"/>
    </source>
</evidence>
<keyword evidence="4" id="KW-0963">Cytoplasm</keyword>
<keyword evidence="5" id="KW-0597">Phosphoprotein</keyword>
<protein>
    <recommendedName>
        <fullName evidence="3">histidine kinase</fullName>
        <ecNumber evidence="3">2.7.13.3</ecNumber>
    </recommendedName>
</protein>
<dbReference type="Pfam" id="PF08448">
    <property type="entry name" value="PAS_4"/>
    <property type="match status" value="1"/>
</dbReference>
<dbReference type="GO" id="GO:0005886">
    <property type="term" value="C:plasma membrane"/>
    <property type="evidence" value="ECO:0007669"/>
    <property type="project" value="TreeGrafter"/>
</dbReference>
<sequence>MDTEVLSSVWPEDNNDDEKQFGLEKPGADDDMSERFTLMEEHHSVDINHLFELITNSEQGSSQLANLVKSWEYKQANDVRLLREELDFLSIQKKKAATKKIEMIKTLQSEEHKYGVSERPLAILDEVYDTQLKVPRRKNDVAVHDEILEVETEYENVTFWKQRAIHLEKLLDASMEKEQIALEKLQESIHNLERQSSPVEELSQVLRRADNYLHFVLQNAPVIVGHQDNQLRYRFCYNHFPSLREEEIIGKTDVEIFTGGGVKEFQDFKQEVLEREMPAKREITFETELFGSKTYVIYVEPVFSKAGETIGVNYIGMDVTDQVRKREKEKLREIAVQKAKEKELNKSVHTTEETVRAKQILATMSHEIRSPLAGLVSMAENLLSTELDKEQRELLSVILSSGGLALRITNDILDRPKVESGVISFEPTNSTPRRVDVTESTDKVSLQKILRLEECVTDDVSVEVMVGGAALVGGGGVAAAEVVPAEKRKPQKEESENEDMGAHYLNNV</sequence>
<gene>
    <name evidence="10" type="ORF">POM88_036101</name>
</gene>
<evidence type="ECO:0000313" key="11">
    <source>
        <dbReference type="Proteomes" id="UP001237642"/>
    </source>
</evidence>
<organism evidence="10 11">
    <name type="scientific">Heracleum sosnowskyi</name>
    <dbReference type="NCBI Taxonomy" id="360622"/>
    <lineage>
        <taxon>Eukaryota</taxon>
        <taxon>Viridiplantae</taxon>
        <taxon>Streptophyta</taxon>
        <taxon>Embryophyta</taxon>
        <taxon>Tracheophyta</taxon>
        <taxon>Spermatophyta</taxon>
        <taxon>Magnoliopsida</taxon>
        <taxon>eudicotyledons</taxon>
        <taxon>Gunneridae</taxon>
        <taxon>Pentapetalae</taxon>
        <taxon>asterids</taxon>
        <taxon>campanulids</taxon>
        <taxon>Apiales</taxon>
        <taxon>Apiaceae</taxon>
        <taxon>Apioideae</taxon>
        <taxon>apioid superclade</taxon>
        <taxon>Tordylieae</taxon>
        <taxon>Tordyliinae</taxon>
        <taxon>Heracleum</taxon>
    </lineage>
</organism>
<dbReference type="InterPro" id="IPR035965">
    <property type="entry name" value="PAS-like_dom_sf"/>
</dbReference>
<keyword evidence="11" id="KW-1185">Reference proteome</keyword>
<dbReference type="GO" id="GO:0009927">
    <property type="term" value="F:histidine phosphotransfer kinase activity"/>
    <property type="evidence" value="ECO:0007669"/>
    <property type="project" value="TreeGrafter"/>
</dbReference>
<dbReference type="Gene3D" id="3.30.450.20">
    <property type="entry name" value="PAS domain"/>
    <property type="match status" value="1"/>
</dbReference>
<dbReference type="PANTHER" id="PTHR43047">
    <property type="entry name" value="TWO-COMPONENT HISTIDINE PROTEIN KINASE"/>
    <property type="match status" value="1"/>
</dbReference>
<feature type="compositionally biased region" description="Basic and acidic residues" evidence="8">
    <location>
        <begin position="485"/>
        <end position="494"/>
    </location>
</feature>
<evidence type="ECO:0000256" key="2">
    <source>
        <dbReference type="ARBA" id="ARBA00004496"/>
    </source>
</evidence>
<evidence type="ECO:0000256" key="7">
    <source>
        <dbReference type="ARBA" id="ARBA00022777"/>
    </source>
</evidence>
<evidence type="ECO:0000256" key="6">
    <source>
        <dbReference type="ARBA" id="ARBA00022679"/>
    </source>
</evidence>